<sequence>MEGDSQSGQQLLRFVVQHSRKLQRGPYKVDQALQEAKQADVNSTQQIILRESESAWRAYYAAKKATESQHGFSGKVEFARLLDGLSAQSIEQQRAFAKELALAMEGDDLQPIEGDGDTGLRNGAKRRRTTIENHIPTPPTPNATPNGSGTFHTNLEPCASEQVPGSGVVREGVHVNASLKASKALFPVEFMDSIQRIPDSRLPDTLVADISMFLQNGHIRDHFGCQMEIGIAKEKIAHYAKILFNVEVEAKDGVRYIRYPGGGKIEPDPWIKLRACQRDAILDVFGAEVDLGFSSAPIYQREEREARDRTDGVSMTISNREKEGGKITLFMGEWHAFNIKKKLYG</sequence>
<organism evidence="2 3">
    <name type="scientific">Zopfia rhizophila CBS 207.26</name>
    <dbReference type="NCBI Taxonomy" id="1314779"/>
    <lineage>
        <taxon>Eukaryota</taxon>
        <taxon>Fungi</taxon>
        <taxon>Dikarya</taxon>
        <taxon>Ascomycota</taxon>
        <taxon>Pezizomycotina</taxon>
        <taxon>Dothideomycetes</taxon>
        <taxon>Dothideomycetes incertae sedis</taxon>
        <taxon>Zopfiaceae</taxon>
        <taxon>Zopfia</taxon>
    </lineage>
</organism>
<evidence type="ECO:0000313" key="3">
    <source>
        <dbReference type="Proteomes" id="UP000800200"/>
    </source>
</evidence>
<accession>A0A6A6D8C4</accession>
<name>A0A6A6D8C4_9PEZI</name>
<gene>
    <name evidence="2" type="ORF">K469DRAFT_708182</name>
</gene>
<feature type="region of interest" description="Disordered" evidence="1">
    <location>
        <begin position="130"/>
        <end position="156"/>
    </location>
</feature>
<protein>
    <submittedName>
        <fullName evidence="2">Uncharacterized protein</fullName>
    </submittedName>
</protein>
<keyword evidence="3" id="KW-1185">Reference proteome</keyword>
<dbReference type="EMBL" id="ML994859">
    <property type="protein sequence ID" value="KAF2174512.1"/>
    <property type="molecule type" value="Genomic_DNA"/>
</dbReference>
<dbReference type="OrthoDB" id="3774077at2759"/>
<reference evidence="2" key="1">
    <citation type="journal article" date="2020" name="Stud. Mycol.">
        <title>101 Dothideomycetes genomes: a test case for predicting lifestyles and emergence of pathogens.</title>
        <authorList>
            <person name="Haridas S."/>
            <person name="Albert R."/>
            <person name="Binder M."/>
            <person name="Bloem J."/>
            <person name="Labutti K."/>
            <person name="Salamov A."/>
            <person name="Andreopoulos B."/>
            <person name="Baker S."/>
            <person name="Barry K."/>
            <person name="Bills G."/>
            <person name="Bluhm B."/>
            <person name="Cannon C."/>
            <person name="Castanera R."/>
            <person name="Culley D."/>
            <person name="Daum C."/>
            <person name="Ezra D."/>
            <person name="Gonzalez J."/>
            <person name="Henrissat B."/>
            <person name="Kuo A."/>
            <person name="Liang C."/>
            <person name="Lipzen A."/>
            <person name="Lutzoni F."/>
            <person name="Magnuson J."/>
            <person name="Mondo S."/>
            <person name="Nolan M."/>
            <person name="Ohm R."/>
            <person name="Pangilinan J."/>
            <person name="Park H.-J."/>
            <person name="Ramirez L."/>
            <person name="Alfaro M."/>
            <person name="Sun H."/>
            <person name="Tritt A."/>
            <person name="Yoshinaga Y."/>
            <person name="Zwiers L.-H."/>
            <person name="Turgeon B."/>
            <person name="Goodwin S."/>
            <person name="Spatafora J."/>
            <person name="Crous P."/>
            <person name="Grigoriev I."/>
        </authorList>
    </citation>
    <scope>NUCLEOTIDE SEQUENCE</scope>
    <source>
        <strain evidence="2">CBS 207.26</strain>
    </source>
</reference>
<proteinExistence type="predicted"/>
<dbReference type="AlphaFoldDB" id="A0A6A6D8C4"/>
<evidence type="ECO:0000256" key="1">
    <source>
        <dbReference type="SAM" id="MobiDB-lite"/>
    </source>
</evidence>
<dbReference type="Proteomes" id="UP000800200">
    <property type="component" value="Unassembled WGS sequence"/>
</dbReference>
<evidence type="ECO:0000313" key="2">
    <source>
        <dbReference type="EMBL" id="KAF2174512.1"/>
    </source>
</evidence>